<dbReference type="AlphaFoldDB" id="M4VVW3"/>
<evidence type="ECO:0008006" key="4">
    <source>
        <dbReference type="Google" id="ProtNLM"/>
    </source>
</evidence>
<dbReference type="EMBL" id="CP003538">
    <property type="protein sequence ID" value="AGH97344.1"/>
    <property type="molecule type" value="Genomic_DNA"/>
</dbReference>
<dbReference type="PROSITE" id="PS51257">
    <property type="entry name" value="PROKAR_LIPOPROTEIN"/>
    <property type="match status" value="1"/>
</dbReference>
<dbReference type="Proteomes" id="UP000011932">
    <property type="component" value="Chromosome"/>
</dbReference>
<feature type="region of interest" description="Disordered" evidence="1">
    <location>
        <begin position="177"/>
        <end position="220"/>
    </location>
</feature>
<dbReference type="KEGG" id="man:A11S_517"/>
<name>M4VVW3_9BACT</name>
<accession>M4VVW3</accession>
<sequence>MKISFQNRGILMAASVAALLGGCTISLDRDSELAPADRQMQVISDAAEMQLPVTAMNETAIRQMAANYASQGDGAMVVSVLYDPSSRSGTAMKAGQELARIVETLKQNHVTGVQGDIMPVQALGDQMQVLVSYNRLSAQVSDACVGQEMDQSFTDLDKARAYPLGCTVDQMVARQTAQPSDLLGRDPVLGSDGRRGAIVTEPYRAGEANGELSGESASGN</sequence>
<evidence type="ECO:0000313" key="2">
    <source>
        <dbReference type="EMBL" id="AGH97344.1"/>
    </source>
</evidence>
<gene>
    <name evidence="2" type="ORF">A11S_517</name>
</gene>
<dbReference type="Pfam" id="PF09476">
    <property type="entry name" value="Pilus_CpaD"/>
    <property type="match status" value="1"/>
</dbReference>
<dbReference type="STRING" id="349215.A11S_517"/>
<dbReference type="RefSeq" id="WP_015466899.1">
    <property type="nucleotide sequence ID" value="NC_020812.1"/>
</dbReference>
<dbReference type="HOGENOM" id="CLU_1254734_0_0_5"/>
<dbReference type="InterPro" id="IPR019027">
    <property type="entry name" value="Pilus_biogenesis_CpaD-related"/>
</dbReference>
<reference evidence="2 3" key="1">
    <citation type="journal article" date="2013" name="ISME J.">
        <title>By their genes ye shall know them: genomic signatures of predatory bacteria.</title>
        <authorList>
            <person name="Pasternak Z."/>
            <person name="Pietrokovski S."/>
            <person name="Rotem O."/>
            <person name="Gophna U."/>
            <person name="Lurie-Weinberger M.N."/>
            <person name="Jurkevitch E."/>
        </authorList>
    </citation>
    <scope>NUCLEOTIDE SEQUENCE [LARGE SCALE GENOMIC DNA]</scope>
    <source>
        <strain evidence="2">EPB</strain>
    </source>
</reference>
<protein>
    <recommendedName>
        <fullName evidence="4">Flp pilus assembly protein CpaD</fullName>
    </recommendedName>
</protein>
<evidence type="ECO:0000313" key="3">
    <source>
        <dbReference type="Proteomes" id="UP000011932"/>
    </source>
</evidence>
<evidence type="ECO:0000256" key="1">
    <source>
        <dbReference type="SAM" id="MobiDB-lite"/>
    </source>
</evidence>
<organism evidence="2 3">
    <name type="scientific">Micavibrio aeruginosavorus EPB</name>
    <dbReference type="NCBI Taxonomy" id="349215"/>
    <lineage>
        <taxon>Bacteria</taxon>
        <taxon>Pseudomonadati</taxon>
        <taxon>Bdellovibrionota</taxon>
        <taxon>Bdellovibrionia</taxon>
        <taxon>Bdellovibrionales</taxon>
        <taxon>Pseudobdellovibrionaceae</taxon>
        <taxon>Micavibrio</taxon>
    </lineage>
</organism>
<proteinExistence type="predicted"/>